<dbReference type="EMBL" id="CVRI01000043">
    <property type="protein sequence ID" value="CRK95840.1"/>
    <property type="molecule type" value="Genomic_DNA"/>
</dbReference>
<keyword evidence="1" id="KW-0472">Membrane</keyword>
<reference evidence="2 3" key="1">
    <citation type="submission" date="2015-04" db="EMBL/GenBank/DDBJ databases">
        <authorList>
            <person name="Syromyatnikov M.Y."/>
            <person name="Popov V.N."/>
        </authorList>
    </citation>
    <scope>NUCLEOTIDE SEQUENCE [LARGE SCALE GENOMIC DNA]</scope>
</reference>
<proteinExistence type="predicted"/>
<evidence type="ECO:0000313" key="2">
    <source>
        <dbReference type="EMBL" id="CRK95840.1"/>
    </source>
</evidence>
<feature type="transmembrane region" description="Helical" evidence="1">
    <location>
        <begin position="31"/>
        <end position="52"/>
    </location>
</feature>
<accession>A0A1J1I6E9</accession>
<protein>
    <submittedName>
        <fullName evidence="2">CLUMA_CG009289, isoform A</fullName>
    </submittedName>
</protein>
<organism evidence="2 3">
    <name type="scientific">Clunio marinus</name>
    <dbReference type="NCBI Taxonomy" id="568069"/>
    <lineage>
        <taxon>Eukaryota</taxon>
        <taxon>Metazoa</taxon>
        <taxon>Ecdysozoa</taxon>
        <taxon>Arthropoda</taxon>
        <taxon>Hexapoda</taxon>
        <taxon>Insecta</taxon>
        <taxon>Pterygota</taxon>
        <taxon>Neoptera</taxon>
        <taxon>Endopterygota</taxon>
        <taxon>Diptera</taxon>
        <taxon>Nematocera</taxon>
        <taxon>Chironomoidea</taxon>
        <taxon>Chironomidae</taxon>
        <taxon>Clunio</taxon>
    </lineage>
</organism>
<evidence type="ECO:0000256" key="1">
    <source>
        <dbReference type="SAM" id="Phobius"/>
    </source>
</evidence>
<name>A0A1J1I6E9_9DIPT</name>
<keyword evidence="1" id="KW-1133">Transmembrane helix</keyword>
<keyword evidence="1" id="KW-0812">Transmembrane</keyword>
<evidence type="ECO:0000313" key="3">
    <source>
        <dbReference type="Proteomes" id="UP000183832"/>
    </source>
</evidence>
<gene>
    <name evidence="2" type="ORF">CLUMA_CG009289</name>
</gene>
<dbReference type="Proteomes" id="UP000183832">
    <property type="component" value="Unassembled WGS sequence"/>
</dbReference>
<sequence>MGFDIWQVMKNLFLKLLKENFPRKLFKAFNVDLSCCLVRMLLLSLFVVVLFLDEREVVVGKDQILPVMVLHLTCSPCKKKKSKCCRIK</sequence>
<dbReference type="AlphaFoldDB" id="A0A1J1I6E9"/>
<keyword evidence="3" id="KW-1185">Reference proteome</keyword>